<dbReference type="Gene3D" id="1.20.1250.20">
    <property type="entry name" value="MFS general substrate transporter like domains"/>
    <property type="match status" value="1"/>
</dbReference>
<dbReference type="InterPro" id="IPR020846">
    <property type="entry name" value="MFS_dom"/>
</dbReference>
<evidence type="ECO:0000259" key="8">
    <source>
        <dbReference type="PROSITE" id="PS50850"/>
    </source>
</evidence>
<dbReference type="AlphaFoldDB" id="A0AAP2W7C6"/>
<gene>
    <name evidence="9" type="ORF">CUJ83_08015</name>
</gene>
<proteinExistence type="predicted"/>
<keyword evidence="10" id="KW-1185">Reference proteome</keyword>
<dbReference type="EMBL" id="PGCK01000005">
    <property type="protein sequence ID" value="MCD1294941.1"/>
    <property type="molecule type" value="Genomic_DNA"/>
</dbReference>
<evidence type="ECO:0000256" key="1">
    <source>
        <dbReference type="ARBA" id="ARBA00004651"/>
    </source>
</evidence>
<feature type="transmembrane region" description="Helical" evidence="7">
    <location>
        <begin position="20"/>
        <end position="46"/>
    </location>
</feature>
<protein>
    <submittedName>
        <fullName evidence="9">MFS transporter</fullName>
    </submittedName>
</protein>
<dbReference type="FunFam" id="1.20.1720.10:FF:000021">
    <property type="entry name" value="Drug resistance transporter, EmrB/QacA subfamily"/>
    <property type="match status" value="1"/>
</dbReference>
<feature type="transmembrane region" description="Helical" evidence="7">
    <location>
        <begin position="173"/>
        <end position="195"/>
    </location>
</feature>
<evidence type="ECO:0000256" key="5">
    <source>
        <dbReference type="ARBA" id="ARBA00022989"/>
    </source>
</evidence>
<evidence type="ECO:0000313" key="10">
    <source>
        <dbReference type="Proteomes" id="UP001320159"/>
    </source>
</evidence>
<keyword evidence="3" id="KW-1003">Cell membrane</keyword>
<evidence type="ECO:0000256" key="3">
    <source>
        <dbReference type="ARBA" id="ARBA00022475"/>
    </source>
</evidence>
<feature type="transmembrane region" description="Helical" evidence="7">
    <location>
        <begin position="233"/>
        <end position="255"/>
    </location>
</feature>
<feature type="transmembrane region" description="Helical" evidence="7">
    <location>
        <begin position="446"/>
        <end position="467"/>
    </location>
</feature>
<accession>A0AAP2W7C6</accession>
<evidence type="ECO:0000256" key="7">
    <source>
        <dbReference type="SAM" id="Phobius"/>
    </source>
</evidence>
<dbReference type="PANTHER" id="PTHR42718:SF46">
    <property type="entry name" value="BLR6921 PROTEIN"/>
    <property type="match status" value="1"/>
</dbReference>
<comment type="subcellular location">
    <subcellularLocation>
        <location evidence="1">Cell membrane</location>
        <topology evidence="1">Multi-pass membrane protein</topology>
    </subcellularLocation>
</comment>
<sequence>MSEGSSKVAASREVHEDRYIILVIVLIGIFMAVLDGSIVTISLPTITGYFDVNVSQSQWVVTAYLIAMTSLLLIFGRISEYTGKTKLFFIGFAIFSLSSLACGISDELYKLIIFRIAQAIGASMVFSISTAIIVQAFPDNERGRALGFVGTTVALGGIMGPILGGYIVDTLGWQYIFLVNVPIGIILLTVAFKFLKLKEMKAKNFNMDVTGALLLILTVVSLMMFLGDLAGNYNVNGVMIAYVLVFILSAAALVISETKHSYPIVDFSVFKVRKFAFSNLSLLINFVIVFMFNFLMPFYFEGVKDFRPSQVGQVLIIIPMIMSIASPISGWIYDRYQSIYHSSLGMLMMAVSLLMIGYFASRMDVTMILASFVLFGIGNGLFQSPNNSEVMGSLPMSKSGTASSMIATVRNMGMTLGVSFGSILLSVFLINSGFTGPALYAGKDILSAAISNVLYAGGILGIIGVITSMMRRR</sequence>
<name>A0AAP2W7C6_9EURY</name>
<keyword evidence="4 7" id="KW-0812">Transmembrane</keyword>
<feature type="transmembrane region" description="Helical" evidence="7">
    <location>
        <begin position="414"/>
        <end position="434"/>
    </location>
</feature>
<keyword evidence="5 7" id="KW-1133">Transmembrane helix</keyword>
<dbReference type="Pfam" id="PF07690">
    <property type="entry name" value="MFS_1"/>
    <property type="match status" value="1"/>
</dbReference>
<dbReference type="SUPFAM" id="SSF103473">
    <property type="entry name" value="MFS general substrate transporter"/>
    <property type="match status" value="1"/>
</dbReference>
<keyword evidence="2" id="KW-0813">Transport</keyword>
<feature type="transmembrane region" description="Helical" evidence="7">
    <location>
        <begin position="276"/>
        <end position="300"/>
    </location>
</feature>
<dbReference type="InterPro" id="IPR036259">
    <property type="entry name" value="MFS_trans_sf"/>
</dbReference>
<evidence type="ECO:0000256" key="4">
    <source>
        <dbReference type="ARBA" id="ARBA00022692"/>
    </source>
</evidence>
<dbReference type="NCBIfam" id="TIGR00711">
    <property type="entry name" value="efflux_EmrB"/>
    <property type="match status" value="1"/>
</dbReference>
<organism evidence="9 10">
    <name type="scientific">Methanooceanicella nereidis</name>
    <dbReference type="NCBI Taxonomy" id="2052831"/>
    <lineage>
        <taxon>Archaea</taxon>
        <taxon>Methanobacteriati</taxon>
        <taxon>Methanobacteriota</taxon>
        <taxon>Stenosarchaea group</taxon>
        <taxon>Methanomicrobia</taxon>
        <taxon>Methanocellales</taxon>
        <taxon>Methanocellaceae</taxon>
        <taxon>Methanooceanicella</taxon>
    </lineage>
</organism>
<dbReference type="Proteomes" id="UP001320159">
    <property type="component" value="Unassembled WGS sequence"/>
</dbReference>
<dbReference type="InterPro" id="IPR011701">
    <property type="entry name" value="MFS"/>
</dbReference>
<dbReference type="PANTHER" id="PTHR42718">
    <property type="entry name" value="MAJOR FACILITATOR SUPERFAMILY MULTIDRUG TRANSPORTER MFSC"/>
    <property type="match status" value="1"/>
</dbReference>
<feature type="transmembrane region" description="Helical" evidence="7">
    <location>
        <begin position="339"/>
        <end position="359"/>
    </location>
</feature>
<dbReference type="Gene3D" id="1.20.1720.10">
    <property type="entry name" value="Multidrug resistance protein D"/>
    <property type="match status" value="1"/>
</dbReference>
<feature type="domain" description="Major facilitator superfamily (MFS) profile" evidence="8">
    <location>
        <begin position="21"/>
        <end position="473"/>
    </location>
</feature>
<comment type="caution">
    <text evidence="9">The sequence shown here is derived from an EMBL/GenBank/DDBJ whole genome shotgun (WGS) entry which is preliminary data.</text>
</comment>
<dbReference type="PRINTS" id="PR01036">
    <property type="entry name" value="TCRTETB"/>
</dbReference>
<dbReference type="PROSITE" id="PS50850">
    <property type="entry name" value="MFS"/>
    <property type="match status" value="1"/>
</dbReference>
<feature type="transmembrane region" description="Helical" evidence="7">
    <location>
        <begin position="87"/>
        <end position="106"/>
    </location>
</feature>
<evidence type="ECO:0000256" key="6">
    <source>
        <dbReference type="ARBA" id="ARBA00023136"/>
    </source>
</evidence>
<dbReference type="GO" id="GO:0005886">
    <property type="term" value="C:plasma membrane"/>
    <property type="evidence" value="ECO:0007669"/>
    <property type="project" value="UniProtKB-SubCell"/>
</dbReference>
<keyword evidence="6 7" id="KW-0472">Membrane</keyword>
<evidence type="ECO:0000313" key="9">
    <source>
        <dbReference type="EMBL" id="MCD1294941.1"/>
    </source>
</evidence>
<feature type="transmembrane region" description="Helical" evidence="7">
    <location>
        <begin position="207"/>
        <end position="227"/>
    </location>
</feature>
<feature type="transmembrane region" description="Helical" evidence="7">
    <location>
        <begin position="312"/>
        <end position="332"/>
    </location>
</feature>
<evidence type="ECO:0000256" key="2">
    <source>
        <dbReference type="ARBA" id="ARBA00022448"/>
    </source>
</evidence>
<feature type="transmembrane region" description="Helical" evidence="7">
    <location>
        <begin position="58"/>
        <end position="75"/>
    </location>
</feature>
<feature type="transmembrane region" description="Helical" evidence="7">
    <location>
        <begin position="112"/>
        <end position="134"/>
    </location>
</feature>
<feature type="transmembrane region" description="Helical" evidence="7">
    <location>
        <begin position="365"/>
        <end position="382"/>
    </location>
</feature>
<dbReference type="CDD" id="cd17321">
    <property type="entry name" value="MFS_MMR_MDR_like"/>
    <property type="match status" value="1"/>
</dbReference>
<dbReference type="GO" id="GO:0022857">
    <property type="term" value="F:transmembrane transporter activity"/>
    <property type="evidence" value="ECO:0007669"/>
    <property type="project" value="InterPro"/>
</dbReference>
<dbReference type="InterPro" id="IPR004638">
    <property type="entry name" value="EmrB-like"/>
</dbReference>
<feature type="transmembrane region" description="Helical" evidence="7">
    <location>
        <begin position="146"/>
        <end position="167"/>
    </location>
</feature>
<reference evidence="9 10" key="1">
    <citation type="submission" date="2017-11" db="EMBL/GenBank/DDBJ databases">
        <title>Isolation and Characterization of Family Methanocellaceae Species from Potential Methane Hydrate Area Offshore Southwestern Taiwan.</title>
        <authorList>
            <person name="Zhang W.-L."/>
            <person name="Chen W.-C."/>
            <person name="Lai M.-C."/>
            <person name="Chen S.-C."/>
        </authorList>
    </citation>
    <scope>NUCLEOTIDE SEQUENCE [LARGE SCALE GENOMIC DNA]</scope>
    <source>
        <strain evidence="9 10">CWC-04</strain>
    </source>
</reference>